<dbReference type="Proteomes" id="UP001196413">
    <property type="component" value="Unassembled WGS sequence"/>
</dbReference>
<keyword evidence="4" id="KW-1185">Reference proteome</keyword>
<name>A0AAD5M5T3_PARTN</name>
<accession>A0AAD5M5T3</accession>
<evidence type="ECO:0000256" key="2">
    <source>
        <dbReference type="SAM" id="Phobius"/>
    </source>
</evidence>
<dbReference type="PRINTS" id="PR00699">
    <property type="entry name" value="TMPROTEINSRB"/>
</dbReference>
<dbReference type="GO" id="GO:0007606">
    <property type="term" value="P:sensory perception of chemical stimulus"/>
    <property type="evidence" value="ECO:0007669"/>
    <property type="project" value="InterPro"/>
</dbReference>
<organism evidence="3 4">
    <name type="scientific">Parelaphostrongylus tenuis</name>
    <name type="common">Meningeal worm</name>
    <dbReference type="NCBI Taxonomy" id="148309"/>
    <lineage>
        <taxon>Eukaryota</taxon>
        <taxon>Metazoa</taxon>
        <taxon>Ecdysozoa</taxon>
        <taxon>Nematoda</taxon>
        <taxon>Chromadorea</taxon>
        <taxon>Rhabditida</taxon>
        <taxon>Rhabditina</taxon>
        <taxon>Rhabditomorpha</taxon>
        <taxon>Strongyloidea</taxon>
        <taxon>Metastrongylidae</taxon>
        <taxon>Parelaphostrongylus</taxon>
    </lineage>
</organism>
<sequence>MSIYLGNYSDPSSVPKEICLTFATTLRHPLYRVAQFISLIESILAVFCIFYAFIKCRRNFVAHLNIKVLLCALYLAHLGHAIMYSISK</sequence>
<reference evidence="3" key="1">
    <citation type="submission" date="2021-06" db="EMBL/GenBank/DDBJ databases">
        <title>Parelaphostrongylus tenuis whole genome reference sequence.</title>
        <authorList>
            <person name="Garwood T.J."/>
            <person name="Larsen P.A."/>
            <person name="Fountain-Jones N.M."/>
            <person name="Garbe J.R."/>
            <person name="Macchietto M.G."/>
            <person name="Kania S.A."/>
            <person name="Gerhold R.W."/>
            <person name="Richards J.E."/>
            <person name="Wolf T.M."/>
        </authorList>
    </citation>
    <scope>NUCLEOTIDE SEQUENCE</scope>
    <source>
        <strain evidence="3">MNPRO001-30</strain>
        <tissue evidence="3">Meninges</tissue>
    </source>
</reference>
<evidence type="ECO:0000313" key="4">
    <source>
        <dbReference type="Proteomes" id="UP001196413"/>
    </source>
</evidence>
<comment type="similarity">
    <text evidence="1">Belongs to the nematode receptor-like protein srb family.</text>
</comment>
<dbReference type="InterPro" id="IPR002184">
    <property type="entry name" value="7TM_GPCR_serpentine_rcpt_Srb"/>
</dbReference>
<feature type="transmembrane region" description="Helical" evidence="2">
    <location>
        <begin position="33"/>
        <end position="54"/>
    </location>
</feature>
<feature type="transmembrane region" description="Helical" evidence="2">
    <location>
        <begin position="66"/>
        <end position="86"/>
    </location>
</feature>
<dbReference type="GO" id="GO:0004888">
    <property type="term" value="F:transmembrane signaling receptor activity"/>
    <property type="evidence" value="ECO:0007669"/>
    <property type="project" value="InterPro"/>
</dbReference>
<keyword evidence="2" id="KW-0472">Membrane</keyword>
<comment type="caution">
    <text evidence="3">The sequence shown here is derived from an EMBL/GenBank/DDBJ whole genome shotgun (WGS) entry which is preliminary data.</text>
</comment>
<protein>
    <submittedName>
        <fullName evidence="3">Uncharacterized protein</fullName>
    </submittedName>
</protein>
<dbReference type="AlphaFoldDB" id="A0AAD5M5T3"/>
<proteinExistence type="inferred from homology"/>
<evidence type="ECO:0000313" key="3">
    <source>
        <dbReference type="EMBL" id="KAJ1352697.1"/>
    </source>
</evidence>
<gene>
    <name evidence="3" type="ORF">KIN20_009099</name>
</gene>
<evidence type="ECO:0000256" key="1">
    <source>
        <dbReference type="ARBA" id="ARBA00006860"/>
    </source>
</evidence>
<dbReference type="EMBL" id="JAHQIW010001517">
    <property type="protein sequence ID" value="KAJ1352697.1"/>
    <property type="molecule type" value="Genomic_DNA"/>
</dbReference>
<feature type="non-terminal residue" evidence="3">
    <location>
        <position position="1"/>
    </location>
</feature>
<dbReference type="GO" id="GO:0016020">
    <property type="term" value="C:membrane"/>
    <property type="evidence" value="ECO:0007669"/>
    <property type="project" value="InterPro"/>
</dbReference>
<keyword evidence="2" id="KW-1133">Transmembrane helix</keyword>
<keyword evidence="2" id="KW-0812">Transmembrane</keyword>